<accession>A0A6A4HI47</accession>
<dbReference type="EMBL" id="ML769508">
    <property type="protein sequence ID" value="KAE9396764.1"/>
    <property type="molecule type" value="Genomic_DNA"/>
</dbReference>
<dbReference type="OrthoDB" id="2631350at2759"/>
<dbReference type="Proteomes" id="UP000799118">
    <property type="component" value="Unassembled WGS sequence"/>
</dbReference>
<evidence type="ECO:0008006" key="3">
    <source>
        <dbReference type="Google" id="ProtNLM"/>
    </source>
</evidence>
<organism evidence="1 2">
    <name type="scientific">Gymnopus androsaceus JB14</name>
    <dbReference type="NCBI Taxonomy" id="1447944"/>
    <lineage>
        <taxon>Eukaryota</taxon>
        <taxon>Fungi</taxon>
        <taxon>Dikarya</taxon>
        <taxon>Basidiomycota</taxon>
        <taxon>Agaricomycotina</taxon>
        <taxon>Agaricomycetes</taxon>
        <taxon>Agaricomycetidae</taxon>
        <taxon>Agaricales</taxon>
        <taxon>Marasmiineae</taxon>
        <taxon>Omphalotaceae</taxon>
        <taxon>Gymnopus</taxon>
    </lineage>
</organism>
<gene>
    <name evidence="1" type="ORF">BT96DRAFT_977316</name>
</gene>
<name>A0A6A4HI47_9AGAR</name>
<dbReference type="InterPro" id="IPR032675">
    <property type="entry name" value="LRR_dom_sf"/>
</dbReference>
<sequence length="534" mass="60663">MLLNADIIHLICEELDPAKIDRYSRDSRKELKMTLLALSLTNKKAWLEPALDVLWREINSLQPLLHFLPTAKIPGTIAKVLKRITNILKLKKPDRGVYQKVVVKGRIDPSRWSRMLYYTSRVRVFSVDCYPDDCCLDASIYTRFGEAPQCIFPRLQKLEPVPLLISSGSLPFFISESLHALHFPPSFVYEEDCGPFLSAIALKIPNLERLTLSSEQFSSFSSSLSTFKELRVLRIHNPFNHYEEDFIATISSLQKLSDLRLYIPSTIQLNYNGAEGGFLSLKSFSLDASVHETHAFLSNITSRVLQSLTLQLMIWTDHGFLDFPSLLHHFNLIAVKVSAFSLLNTCCINPVLYMSQPEEENMQANDASLWSVIASFLHLQEMKDFSYSFPIYLSDERVERIACAWHNLTHLAIDPMGHWGLDSEAHKSTFNSLSYFAQNCPKLESLAMPILYNSPLPNILSPPTLFAHPLHTFRFTLPGNLEDVAGVAIRLDGVFPSLDKVSGEYSSGNWWKVTSMIKDELQATHRGHGRHKTM</sequence>
<dbReference type="Gene3D" id="3.80.10.10">
    <property type="entry name" value="Ribonuclease Inhibitor"/>
    <property type="match status" value="2"/>
</dbReference>
<keyword evidence="2" id="KW-1185">Reference proteome</keyword>
<dbReference type="SUPFAM" id="SSF52047">
    <property type="entry name" value="RNI-like"/>
    <property type="match status" value="1"/>
</dbReference>
<evidence type="ECO:0000313" key="2">
    <source>
        <dbReference type="Proteomes" id="UP000799118"/>
    </source>
</evidence>
<proteinExistence type="predicted"/>
<dbReference type="AlphaFoldDB" id="A0A6A4HI47"/>
<evidence type="ECO:0000313" key="1">
    <source>
        <dbReference type="EMBL" id="KAE9396764.1"/>
    </source>
</evidence>
<reference evidence="1" key="1">
    <citation type="journal article" date="2019" name="Environ. Microbiol.">
        <title>Fungal ecological strategies reflected in gene transcription - a case study of two litter decomposers.</title>
        <authorList>
            <person name="Barbi F."/>
            <person name="Kohler A."/>
            <person name="Barry K."/>
            <person name="Baskaran P."/>
            <person name="Daum C."/>
            <person name="Fauchery L."/>
            <person name="Ihrmark K."/>
            <person name="Kuo A."/>
            <person name="LaButti K."/>
            <person name="Lipzen A."/>
            <person name="Morin E."/>
            <person name="Grigoriev I.V."/>
            <person name="Henrissat B."/>
            <person name="Lindahl B."/>
            <person name="Martin F."/>
        </authorList>
    </citation>
    <scope>NUCLEOTIDE SEQUENCE</scope>
    <source>
        <strain evidence="1">JB14</strain>
    </source>
</reference>
<protein>
    <recommendedName>
        <fullName evidence="3">F-box domain-containing protein</fullName>
    </recommendedName>
</protein>